<evidence type="ECO:0000313" key="1">
    <source>
        <dbReference type="EMBL" id="CAI8037010.1"/>
    </source>
</evidence>
<keyword evidence="2" id="KW-1185">Reference proteome</keyword>
<proteinExistence type="predicted"/>
<gene>
    <name evidence="1" type="ORF">GBAR_LOCUS20716</name>
</gene>
<dbReference type="EMBL" id="CASHTH010002909">
    <property type="protein sequence ID" value="CAI8037010.1"/>
    <property type="molecule type" value="Genomic_DNA"/>
</dbReference>
<sequence length="66" mass="7096">MLSEPDSEEEGSEWEEEIVVVELSGVPNPDLVLDSNGPCSILVGVAMNLLVHVGGNLSFFKGFEYA</sequence>
<evidence type="ECO:0000313" key="2">
    <source>
        <dbReference type="Proteomes" id="UP001174909"/>
    </source>
</evidence>
<accession>A0AA35SVS4</accession>
<dbReference type="AlphaFoldDB" id="A0AA35SVS4"/>
<protein>
    <submittedName>
        <fullName evidence="1">Uncharacterized protein</fullName>
    </submittedName>
</protein>
<organism evidence="1 2">
    <name type="scientific">Geodia barretti</name>
    <name type="common">Barrett's horny sponge</name>
    <dbReference type="NCBI Taxonomy" id="519541"/>
    <lineage>
        <taxon>Eukaryota</taxon>
        <taxon>Metazoa</taxon>
        <taxon>Porifera</taxon>
        <taxon>Demospongiae</taxon>
        <taxon>Heteroscleromorpha</taxon>
        <taxon>Tetractinellida</taxon>
        <taxon>Astrophorina</taxon>
        <taxon>Geodiidae</taxon>
        <taxon>Geodia</taxon>
    </lineage>
</organism>
<name>A0AA35SVS4_GEOBA</name>
<reference evidence="1" key="1">
    <citation type="submission" date="2023-03" db="EMBL/GenBank/DDBJ databases">
        <authorList>
            <person name="Steffen K."/>
            <person name="Cardenas P."/>
        </authorList>
    </citation>
    <scope>NUCLEOTIDE SEQUENCE</scope>
</reference>
<dbReference type="Proteomes" id="UP001174909">
    <property type="component" value="Unassembled WGS sequence"/>
</dbReference>
<comment type="caution">
    <text evidence="1">The sequence shown here is derived from an EMBL/GenBank/DDBJ whole genome shotgun (WGS) entry which is preliminary data.</text>
</comment>